<dbReference type="InterPro" id="IPR015890">
    <property type="entry name" value="Chorismate_C"/>
</dbReference>
<dbReference type="InterPro" id="IPR019999">
    <property type="entry name" value="Anth_synth_I-like"/>
</dbReference>
<evidence type="ECO:0000313" key="3">
    <source>
        <dbReference type="Proteomes" id="UP001319045"/>
    </source>
</evidence>
<gene>
    <name evidence="2" type="ORF">prwr041_01860</name>
</gene>
<dbReference type="RefSeq" id="WP_207154477.1">
    <property type="nucleotide sequence ID" value="NZ_AP024484.1"/>
</dbReference>
<dbReference type="PANTHER" id="PTHR11236">
    <property type="entry name" value="AMINOBENZOATE/ANTHRANILATE SYNTHASE"/>
    <property type="match status" value="1"/>
</dbReference>
<dbReference type="EMBL" id="AP024484">
    <property type="protein sequence ID" value="BCS84293.1"/>
    <property type="molecule type" value="Genomic_DNA"/>
</dbReference>
<dbReference type="Proteomes" id="UP001319045">
    <property type="component" value="Chromosome"/>
</dbReference>
<reference evidence="2 3" key="1">
    <citation type="journal article" date="2022" name="Int. J. Syst. Evol. Microbiol.">
        <title>Prevotella herbatica sp. nov., a plant polysaccharide-decomposing anaerobic bacterium isolated from a methanogenic reactor.</title>
        <authorList>
            <person name="Uek A."/>
            <person name="Tonouchi A."/>
            <person name="Kaku N."/>
            <person name="Ueki K."/>
        </authorList>
    </citation>
    <scope>NUCLEOTIDE SEQUENCE [LARGE SCALE GENOMIC DNA]</scope>
    <source>
        <strain evidence="2 3">WR041</strain>
    </source>
</reference>
<dbReference type="PRINTS" id="PR00095">
    <property type="entry name" value="ANTSNTHASEI"/>
</dbReference>
<name>A0ABM7NUW8_9BACT</name>
<dbReference type="Gene3D" id="3.60.120.10">
    <property type="entry name" value="Anthranilate synthase"/>
    <property type="match status" value="1"/>
</dbReference>
<evidence type="ECO:0000259" key="1">
    <source>
        <dbReference type="Pfam" id="PF00425"/>
    </source>
</evidence>
<dbReference type="PANTHER" id="PTHR11236:SF50">
    <property type="entry name" value="AMINODEOXYCHORISMATE SYNTHASE COMPONENT 1"/>
    <property type="match status" value="1"/>
</dbReference>
<accession>A0ABM7NUW8</accession>
<proteinExistence type="predicted"/>
<keyword evidence="3" id="KW-1185">Reference proteome</keyword>
<evidence type="ECO:0000313" key="2">
    <source>
        <dbReference type="EMBL" id="BCS84293.1"/>
    </source>
</evidence>
<protein>
    <submittedName>
        <fullName evidence="2">Aminodeoxychorismate synthase component I</fullName>
    </submittedName>
</protein>
<feature type="domain" description="Chorismate-utilising enzyme C-terminal" evidence="1">
    <location>
        <begin position="75"/>
        <end position="317"/>
    </location>
</feature>
<sequence>MKQNYIDYMNKLGRQNVPFLFVINYIGDDAIIKPLEEINETEIKYDFNGITNCSSTPIKDERDIIWNIDMPTIDNYAKGFNIVRRNIMAGNSYLVNYTCCVPVKTNMSMEYIYNNSKARYRILIKDKLVCFSPESFIKINNRRIYSFPMKGTADATSPDAESILLSDAKESAEHATIVDLIRNDLSKIATDVRVDKYRYIDYISNNTGKIIQTSSQISGQLSSDYRQHIGDIIASQLPAGSITGAPKKKTVDIIAEAEDYQRGFYTGTMGICINGNIDSAVMIRFIEKKEDEYVFKTGGGITSKSDYNKEYNEIKQKIYVPICRDDKND</sequence>
<dbReference type="SUPFAM" id="SSF56322">
    <property type="entry name" value="ADC synthase"/>
    <property type="match status" value="1"/>
</dbReference>
<dbReference type="Pfam" id="PF00425">
    <property type="entry name" value="Chorismate_bind"/>
    <property type="match status" value="1"/>
</dbReference>
<dbReference type="InterPro" id="IPR005801">
    <property type="entry name" value="ADC_synthase"/>
</dbReference>
<organism evidence="2 3">
    <name type="scientific">Prevotella herbatica</name>
    <dbReference type="NCBI Taxonomy" id="2801997"/>
    <lineage>
        <taxon>Bacteria</taxon>
        <taxon>Pseudomonadati</taxon>
        <taxon>Bacteroidota</taxon>
        <taxon>Bacteroidia</taxon>
        <taxon>Bacteroidales</taxon>
        <taxon>Prevotellaceae</taxon>
        <taxon>Prevotella</taxon>
    </lineage>
</organism>
<dbReference type="NCBIfam" id="NF005486">
    <property type="entry name" value="PRK07093.1"/>
    <property type="match status" value="1"/>
</dbReference>